<dbReference type="OrthoDB" id="2021138at2759"/>
<dbReference type="GO" id="GO:0046872">
    <property type="term" value="F:metal ion binding"/>
    <property type="evidence" value="ECO:0007669"/>
    <property type="project" value="UniProtKB-KW"/>
</dbReference>
<proteinExistence type="predicted"/>
<dbReference type="PANTHER" id="PTHR48051:SF1">
    <property type="entry name" value="RAS SUPPRESSOR PROTEIN 1"/>
    <property type="match status" value="1"/>
</dbReference>
<dbReference type="Proteomes" id="UP000053593">
    <property type="component" value="Unassembled WGS sequence"/>
</dbReference>
<dbReference type="InterPro" id="IPR050216">
    <property type="entry name" value="LRR_domain-containing"/>
</dbReference>
<dbReference type="InterPro" id="IPR025875">
    <property type="entry name" value="Leu-rich_rpt_4"/>
</dbReference>
<reference evidence="5 6" key="1">
    <citation type="submission" date="2014-04" db="EMBL/GenBank/DDBJ databases">
        <title>Evolutionary Origins and Diversification of the Mycorrhizal Mutualists.</title>
        <authorList>
            <consortium name="DOE Joint Genome Institute"/>
            <consortium name="Mycorrhizal Genomics Consortium"/>
            <person name="Kohler A."/>
            <person name="Kuo A."/>
            <person name="Nagy L.G."/>
            <person name="Floudas D."/>
            <person name="Copeland A."/>
            <person name="Barry K.W."/>
            <person name="Cichocki N."/>
            <person name="Veneault-Fourrey C."/>
            <person name="LaButti K."/>
            <person name="Lindquist E.A."/>
            <person name="Lipzen A."/>
            <person name="Lundell T."/>
            <person name="Morin E."/>
            <person name="Murat C."/>
            <person name="Riley R."/>
            <person name="Ohm R."/>
            <person name="Sun H."/>
            <person name="Tunlid A."/>
            <person name="Henrissat B."/>
            <person name="Grigoriev I.V."/>
            <person name="Hibbett D.S."/>
            <person name="Martin F."/>
        </authorList>
    </citation>
    <scope>NUCLEOTIDE SEQUENCE [LARGE SCALE GENOMIC DNA]</scope>
    <source>
        <strain evidence="5 6">FD-317 M1</strain>
    </source>
</reference>
<dbReference type="Pfam" id="PF13855">
    <property type="entry name" value="LRR_8"/>
    <property type="match status" value="2"/>
</dbReference>
<organism evidence="5 6">
    <name type="scientific">Collybiopsis luxurians FD-317 M1</name>
    <dbReference type="NCBI Taxonomy" id="944289"/>
    <lineage>
        <taxon>Eukaryota</taxon>
        <taxon>Fungi</taxon>
        <taxon>Dikarya</taxon>
        <taxon>Basidiomycota</taxon>
        <taxon>Agaricomycotina</taxon>
        <taxon>Agaricomycetes</taxon>
        <taxon>Agaricomycetidae</taxon>
        <taxon>Agaricales</taxon>
        <taxon>Marasmiineae</taxon>
        <taxon>Omphalotaceae</taxon>
        <taxon>Collybiopsis</taxon>
        <taxon>Collybiopsis luxurians</taxon>
    </lineage>
</organism>
<dbReference type="SMART" id="SM00369">
    <property type="entry name" value="LRR_TYP"/>
    <property type="match status" value="10"/>
</dbReference>
<evidence type="ECO:0000259" key="4">
    <source>
        <dbReference type="PROSITE" id="PS51746"/>
    </source>
</evidence>
<dbReference type="Pfam" id="PF12799">
    <property type="entry name" value="LRR_4"/>
    <property type="match status" value="1"/>
</dbReference>
<evidence type="ECO:0000256" key="1">
    <source>
        <dbReference type="ARBA" id="ARBA00022614"/>
    </source>
</evidence>
<gene>
    <name evidence="5" type="ORF">GYMLUDRAFT_166396</name>
</gene>
<protein>
    <recommendedName>
        <fullName evidence="4">PPM-type phosphatase domain-containing protein</fullName>
    </recommendedName>
</protein>
<dbReference type="SMART" id="SM00364">
    <property type="entry name" value="LRR_BAC"/>
    <property type="match status" value="8"/>
</dbReference>
<name>A0A0D0CQS6_9AGAR</name>
<evidence type="ECO:0000256" key="3">
    <source>
        <dbReference type="ARBA" id="ARBA00022737"/>
    </source>
</evidence>
<dbReference type="CDD" id="cd00143">
    <property type="entry name" value="PP2Cc"/>
    <property type="match status" value="1"/>
</dbReference>
<evidence type="ECO:0000256" key="2">
    <source>
        <dbReference type="ARBA" id="ARBA00022723"/>
    </source>
</evidence>
<dbReference type="InterPro" id="IPR003591">
    <property type="entry name" value="Leu-rich_rpt_typical-subtyp"/>
</dbReference>
<dbReference type="InterPro" id="IPR055071">
    <property type="entry name" value="RA_PHLPP-like"/>
</dbReference>
<dbReference type="PROSITE" id="PS51450">
    <property type="entry name" value="LRR"/>
    <property type="match status" value="6"/>
</dbReference>
<dbReference type="InterPro" id="IPR036457">
    <property type="entry name" value="PPM-type-like_dom_sf"/>
</dbReference>
<dbReference type="Gene3D" id="3.80.10.10">
    <property type="entry name" value="Ribonuclease Inhibitor"/>
    <property type="match status" value="4"/>
</dbReference>
<dbReference type="SUPFAM" id="SSF52058">
    <property type="entry name" value="L domain-like"/>
    <property type="match status" value="3"/>
</dbReference>
<dbReference type="EMBL" id="KN834771">
    <property type="protein sequence ID" value="KIK61422.1"/>
    <property type="molecule type" value="Genomic_DNA"/>
</dbReference>
<dbReference type="SUPFAM" id="SSF81606">
    <property type="entry name" value="PP2C-like"/>
    <property type="match status" value="1"/>
</dbReference>
<dbReference type="AlphaFoldDB" id="A0A0D0CQS6"/>
<accession>A0A0D0CQS6</accession>
<dbReference type="Pfam" id="PF00560">
    <property type="entry name" value="LRR_1"/>
    <property type="match status" value="1"/>
</dbReference>
<dbReference type="GO" id="GO:0005737">
    <property type="term" value="C:cytoplasm"/>
    <property type="evidence" value="ECO:0007669"/>
    <property type="project" value="TreeGrafter"/>
</dbReference>
<dbReference type="InterPro" id="IPR001932">
    <property type="entry name" value="PPM-type_phosphatase-like_dom"/>
</dbReference>
<dbReference type="PROSITE" id="PS51746">
    <property type="entry name" value="PPM_2"/>
    <property type="match status" value="1"/>
</dbReference>
<dbReference type="Gene3D" id="3.60.40.10">
    <property type="entry name" value="PPM-type phosphatase domain"/>
    <property type="match status" value="1"/>
</dbReference>
<feature type="domain" description="PPM-type phosphatase" evidence="4">
    <location>
        <begin position="767"/>
        <end position="1087"/>
    </location>
</feature>
<dbReference type="PANTHER" id="PTHR48051">
    <property type="match status" value="1"/>
</dbReference>
<dbReference type="InterPro" id="IPR032675">
    <property type="entry name" value="LRR_dom_sf"/>
</dbReference>
<keyword evidence="1" id="KW-0433">Leucine-rich repeat</keyword>
<dbReference type="Pfam" id="PF23598">
    <property type="entry name" value="LRR_14"/>
    <property type="match status" value="1"/>
</dbReference>
<dbReference type="Pfam" id="PF00481">
    <property type="entry name" value="PP2C"/>
    <property type="match status" value="1"/>
</dbReference>
<dbReference type="Pfam" id="PF23010">
    <property type="entry name" value="RA_3"/>
    <property type="match status" value="1"/>
</dbReference>
<evidence type="ECO:0000313" key="5">
    <source>
        <dbReference type="EMBL" id="KIK61422.1"/>
    </source>
</evidence>
<sequence>MANEFTGFAKLGGRAHTGPLHPRLLPKVGSRRGQDSSQLHIRIYRANNTYNVVQCGFNTTVAMLTPILKQKLFFGEEREMHKLYLRERGTECILGQMERPADIVRRHLEQAGYDLNDRLELLGDNGPGFLPKFVYRSQAFGPTELVHGLEDYECIDLSGHSLRTIPVALHQHADQIISLSLSRNPMLDLPLDFVQSSTSLAELRLSQMALEKVPTNILFATSLTHLDLSSNRIRNLDDAYLTGIPGLKSLKVQNNRMEKLPRDLSRLQSLITLNISNNKFHVLPAVVCQLKNLRDLDFSFNAISELPDDLGLLNNLELLIMVGNQITSIPPSASSLVSLKHLDCRRNGIGDLAIIGILPKLEKLFSDHNSLRGIDLRLGPRLITINGSYNEITEMLAVPRSIGHPAPCTIELLDISHAKLSSISPEALSSLRSLRQLNISHNNIKTLPSTIGDLEHLEKLSCANNGLKRLPGGIGKLKSLKELDVQENNLAELPGELWACASLVKLNATSNLIKKWCPPISSPTEHDVDSFSSGRTSSGLHVYPFPDQHKDSTASIINPVNPSPHLPSLAFTLERLYLGENQITADALDFLSIFQKLKVLNLSFNLICHLPPTFFKNFLASPSSSFPSGTQAPDQMHKSSLEELYLSGNKLTILPTEDLSRMTKLSTLFLDGNRLQRLPQELGEVKNLTVIDVGSNLLKYNIYNWEFDWNWNFNKNLKYLNLSGNKQFQINSNVTGPFRHSRLASTAVTCLQERSLGGFTHLKQLRILGLMDVTIGQAINFPKDNEDRHVRTSESTACGMAYGIADTLGRNDHLNVLDLVHEFPHENKAIFAIFGQSHFPKSMPAGISGCKIARFLRDKYIEVFENQTSTLRRDRAEGIPDVLRRSFLKINQNLHDMVFSSRKQMQLTSLGNPLFGPSVNIQEQRNHTFIARGGASGVVLYFQDKTMYVANAGNALAVLSRGGNAKPISRKHDPYDRQEVSRIRAAEGWISPAGLVNNEIDTSRSFGFFHLLPIINARPDIFTWKLSELDEFVIVANQGLWDFVSYQTAVNIARRERGDPMLAAQKLRDFAMSYGTDGSMMIMVISVSDLFKEDRAGSQKVQ</sequence>
<dbReference type="SMART" id="SM00332">
    <property type="entry name" value="PP2Cc"/>
    <property type="match status" value="1"/>
</dbReference>
<keyword evidence="6" id="KW-1185">Reference proteome</keyword>
<dbReference type="HOGENOM" id="CLU_265564_0_0_1"/>
<keyword evidence="2" id="KW-0479">Metal-binding</keyword>
<dbReference type="SMART" id="SM00365">
    <property type="entry name" value="LRR_SD22"/>
    <property type="match status" value="7"/>
</dbReference>
<keyword evidence="3" id="KW-0677">Repeat</keyword>
<evidence type="ECO:0000313" key="6">
    <source>
        <dbReference type="Proteomes" id="UP000053593"/>
    </source>
</evidence>
<dbReference type="InterPro" id="IPR001611">
    <property type="entry name" value="Leu-rich_rpt"/>
</dbReference>
<dbReference type="InterPro" id="IPR055414">
    <property type="entry name" value="LRR_R13L4/SHOC2-like"/>
</dbReference>